<proteinExistence type="predicted"/>
<accession>A0A812RUU3</accession>
<protein>
    <submittedName>
        <fullName evidence="1">Uncharacterized protein</fullName>
    </submittedName>
</protein>
<dbReference type="EMBL" id="CAJNJA010020227">
    <property type="protein sequence ID" value="CAE7456739.1"/>
    <property type="molecule type" value="Genomic_DNA"/>
</dbReference>
<dbReference type="Proteomes" id="UP000601435">
    <property type="component" value="Unassembled WGS sequence"/>
</dbReference>
<evidence type="ECO:0000313" key="2">
    <source>
        <dbReference type="Proteomes" id="UP000601435"/>
    </source>
</evidence>
<reference evidence="1" key="1">
    <citation type="submission" date="2021-02" db="EMBL/GenBank/DDBJ databases">
        <authorList>
            <person name="Dougan E. K."/>
            <person name="Rhodes N."/>
            <person name="Thang M."/>
            <person name="Chan C."/>
        </authorList>
    </citation>
    <scope>NUCLEOTIDE SEQUENCE</scope>
</reference>
<comment type="caution">
    <text evidence="1">The sequence shown here is derived from an EMBL/GenBank/DDBJ whole genome shotgun (WGS) entry which is preliminary data.</text>
</comment>
<name>A0A812RUU3_9DINO</name>
<evidence type="ECO:0000313" key="1">
    <source>
        <dbReference type="EMBL" id="CAE7456739.1"/>
    </source>
</evidence>
<sequence>MALTAGDQRTSPAHRAKCHKLLAGLRPGLLVCLGLAADFGSEVTGFLREWEKDFDVATVHRRIAAFRSKISSLFLEARIFDELNEVSDEEQSSVVLAAKHAMQTPEIQVNGKVYNIWPSGSGRMPEVQETVESFQVTTQAFLARLAAELPDQEMKMTLRALDLVLWRRSSTVGRVNLEVMVRVWFKDLGLDHDQQMVGVQQYRDAAPGPQSNFLTLDSTVSVSTRARVNNRAQS</sequence>
<keyword evidence="2" id="KW-1185">Reference proteome</keyword>
<organism evidence="1 2">
    <name type="scientific">Symbiodinium necroappetens</name>
    <dbReference type="NCBI Taxonomy" id="1628268"/>
    <lineage>
        <taxon>Eukaryota</taxon>
        <taxon>Sar</taxon>
        <taxon>Alveolata</taxon>
        <taxon>Dinophyceae</taxon>
        <taxon>Suessiales</taxon>
        <taxon>Symbiodiniaceae</taxon>
        <taxon>Symbiodinium</taxon>
    </lineage>
</organism>
<gene>
    <name evidence="1" type="ORF">SNEC2469_LOCUS12723</name>
</gene>
<dbReference type="OrthoDB" id="431632at2759"/>
<dbReference type="AlphaFoldDB" id="A0A812RUU3"/>